<dbReference type="Gene3D" id="3.60.110.10">
    <property type="entry name" value="Carbon-nitrogen hydrolase"/>
    <property type="match status" value="1"/>
</dbReference>
<keyword evidence="6 8" id="KW-0472">Membrane</keyword>
<dbReference type="Pfam" id="PF20154">
    <property type="entry name" value="LNT_N"/>
    <property type="match status" value="1"/>
</dbReference>
<keyword evidence="11" id="KW-0449">Lipoprotein</keyword>
<evidence type="ECO:0000313" key="12">
    <source>
        <dbReference type="Proteomes" id="UP000572635"/>
    </source>
</evidence>
<dbReference type="UniPathway" id="UPA00666"/>
<evidence type="ECO:0000256" key="3">
    <source>
        <dbReference type="ARBA" id="ARBA00022679"/>
    </source>
</evidence>
<organism evidence="11 12">
    <name type="scientific">Nocardiopsis composta</name>
    <dbReference type="NCBI Taxonomy" id="157465"/>
    <lineage>
        <taxon>Bacteria</taxon>
        <taxon>Bacillati</taxon>
        <taxon>Actinomycetota</taxon>
        <taxon>Actinomycetes</taxon>
        <taxon>Streptosporangiales</taxon>
        <taxon>Nocardiopsidaceae</taxon>
        <taxon>Nocardiopsis</taxon>
    </lineage>
</organism>
<accession>A0A7W8QUQ6</accession>
<dbReference type="PROSITE" id="PS50263">
    <property type="entry name" value="CN_HYDROLASE"/>
    <property type="match status" value="1"/>
</dbReference>
<dbReference type="InterPro" id="IPR003010">
    <property type="entry name" value="C-N_Hydrolase"/>
</dbReference>
<dbReference type="AlphaFoldDB" id="A0A7W8QUQ6"/>
<feature type="domain" description="CN hydrolase" evidence="10">
    <location>
        <begin position="248"/>
        <end position="503"/>
    </location>
</feature>
<keyword evidence="2 8" id="KW-1003">Cell membrane</keyword>
<dbReference type="InterPro" id="IPR036526">
    <property type="entry name" value="C-N_Hydrolase_sf"/>
</dbReference>
<dbReference type="CDD" id="cd07571">
    <property type="entry name" value="ALP_N-acyl_transferase"/>
    <property type="match status" value="1"/>
</dbReference>
<dbReference type="GO" id="GO:0016410">
    <property type="term" value="F:N-acyltransferase activity"/>
    <property type="evidence" value="ECO:0007669"/>
    <property type="project" value="UniProtKB-UniRule"/>
</dbReference>
<comment type="function">
    <text evidence="8">Catalyzes the phospholipid dependent N-acylation of the N-terminal cysteine of apolipoprotein, the last step in lipoprotein maturation.</text>
</comment>
<feature type="transmembrane region" description="Helical" evidence="8">
    <location>
        <begin position="515"/>
        <end position="536"/>
    </location>
</feature>
<reference evidence="11 12" key="1">
    <citation type="submission" date="2020-08" db="EMBL/GenBank/DDBJ databases">
        <title>Sequencing the genomes of 1000 actinobacteria strains.</title>
        <authorList>
            <person name="Klenk H.-P."/>
        </authorList>
    </citation>
    <scope>NUCLEOTIDE SEQUENCE [LARGE SCALE GENOMIC DNA]</scope>
    <source>
        <strain evidence="11 12">DSM 44551</strain>
    </source>
</reference>
<feature type="transmembrane region" description="Helical" evidence="8">
    <location>
        <begin position="111"/>
        <end position="134"/>
    </location>
</feature>
<evidence type="ECO:0000256" key="1">
    <source>
        <dbReference type="ARBA" id="ARBA00004651"/>
    </source>
</evidence>
<evidence type="ECO:0000313" key="11">
    <source>
        <dbReference type="EMBL" id="MBB5436011.1"/>
    </source>
</evidence>
<feature type="region of interest" description="Disordered" evidence="9">
    <location>
        <begin position="1"/>
        <end position="29"/>
    </location>
</feature>
<dbReference type="EMBL" id="JACHDB010000002">
    <property type="protein sequence ID" value="MBB5436011.1"/>
    <property type="molecule type" value="Genomic_DNA"/>
</dbReference>
<evidence type="ECO:0000256" key="8">
    <source>
        <dbReference type="HAMAP-Rule" id="MF_01148"/>
    </source>
</evidence>
<feature type="transmembrane region" description="Helical" evidence="8">
    <location>
        <begin position="216"/>
        <end position="236"/>
    </location>
</feature>
<sequence>MESESNVVAQGALPDTGDAGEEPAASATRSRLRLPGRNTLLCAAAAAGSGLAQLLALPPYGLWWLGPLSAALLGWALLEVRARRAAWLGLLSGAVLMVPLIRWQDVFGTDVWLIIAAAETVYFVPMAMGISLLYRFRWWPLWTAAVWVLQEAVRARFPLGGFPWGKLAFAQPDTPFGGYAAWGSSALATFAVALTGTLLLAAALRASSAPRDRRALGAAAGLLAGAVAVTAAGAAAPRIGAPAADHTATVAMIQGNVPGVGEMDILGERMQVLRNHTDAVHELAEAVRAGEADRPDLVILPENASDIDAYADPEAAELITGAARDIGVPLLFGITRYSEDGSQREIRSVVWDPETGPGEHYTKRYLVPFGEYIPYRDFFTRFVSRLEQIGSDGVPGTEPGALELNGTTVAAAICFDVAFDAPVRESVQAGGQIIVVPTNNANYNFTGQSDQQLAITRLRAVEHGRPAVVASTSGISAFVDERGEVLYRSPEAERDWQVAELSAKAGQTPATRLGALPEALLCAAALGALAAALVSARRARRAR</sequence>
<comment type="subcellular location">
    <subcellularLocation>
        <location evidence="1 8">Cell membrane</location>
        <topology evidence="1 8">Multi-pass membrane protein</topology>
    </subcellularLocation>
</comment>
<dbReference type="HAMAP" id="MF_01148">
    <property type="entry name" value="Lnt"/>
    <property type="match status" value="1"/>
</dbReference>
<evidence type="ECO:0000256" key="5">
    <source>
        <dbReference type="ARBA" id="ARBA00022989"/>
    </source>
</evidence>
<evidence type="ECO:0000256" key="2">
    <source>
        <dbReference type="ARBA" id="ARBA00022475"/>
    </source>
</evidence>
<dbReference type="PANTHER" id="PTHR38686">
    <property type="entry name" value="APOLIPOPROTEIN N-ACYLTRANSFERASE"/>
    <property type="match status" value="1"/>
</dbReference>
<feature type="transmembrane region" description="Helical" evidence="8">
    <location>
        <begin position="62"/>
        <end position="78"/>
    </location>
</feature>
<feature type="transmembrane region" description="Helical" evidence="8">
    <location>
        <begin position="179"/>
        <end position="204"/>
    </location>
</feature>
<evidence type="ECO:0000256" key="6">
    <source>
        <dbReference type="ARBA" id="ARBA00023136"/>
    </source>
</evidence>
<dbReference type="PANTHER" id="PTHR38686:SF1">
    <property type="entry name" value="APOLIPOPROTEIN N-ACYLTRANSFERASE"/>
    <property type="match status" value="1"/>
</dbReference>
<dbReference type="Proteomes" id="UP000572635">
    <property type="component" value="Unassembled WGS sequence"/>
</dbReference>
<dbReference type="Pfam" id="PF00795">
    <property type="entry name" value="CN_hydrolase"/>
    <property type="match status" value="1"/>
</dbReference>
<dbReference type="GO" id="GO:0005886">
    <property type="term" value="C:plasma membrane"/>
    <property type="evidence" value="ECO:0007669"/>
    <property type="project" value="UniProtKB-SubCell"/>
</dbReference>
<keyword evidence="3 8" id="KW-0808">Transferase</keyword>
<gene>
    <name evidence="8" type="primary">lnt</name>
    <name evidence="11" type="ORF">HDA36_006159</name>
</gene>
<dbReference type="GO" id="GO:0042158">
    <property type="term" value="P:lipoprotein biosynthetic process"/>
    <property type="evidence" value="ECO:0007669"/>
    <property type="project" value="UniProtKB-UniRule"/>
</dbReference>
<dbReference type="EC" id="2.3.1.269" evidence="8"/>
<proteinExistence type="inferred from homology"/>
<feature type="transmembrane region" description="Helical" evidence="8">
    <location>
        <begin position="39"/>
        <end position="56"/>
    </location>
</feature>
<evidence type="ECO:0000256" key="9">
    <source>
        <dbReference type="SAM" id="MobiDB-lite"/>
    </source>
</evidence>
<keyword evidence="5 8" id="KW-1133">Transmembrane helix</keyword>
<comment type="catalytic activity">
    <reaction evidence="8">
        <text>N-terminal S-1,2-diacyl-sn-glyceryl-L-cysteinyl-[lipoprotein] + a glycerophospholipid = N-acyl-S-1,2-diacyl-sn-glyceryl-L-cysteinyl-[lipoprotein] + a 2-acyl-sn-glycero-3-phospholipid + H(+)</text>
        <dbReference type="Rhea" id="RHEA:48228"/>
        <dbReference type="Rhea" id="RHEA-COMP:14681"/>
        <dbReference type="Rhea" id="RHEA-COMP:14684"/>
        <dbReference type="ChEBI" id="CHEBI:15378"/>
        <dbReference type="ChEBI" id="CHEBI:136912"/>
        <dbReference type="ChEBI" id="CHEBI:140656"/>
        <dbReference type="ChEBI" id="CHEBI:140657"/>
        <dbReference type="ChEBI" id="CHEBI:140660"/>
        <dbReference type="EC" id="2.3.1.269"/>
    </reaction>
</comment>
<evidence type="ECO:0000259" key="10">
    <source>
        <dbReference type="PROSITE" id="PS50263"/>
    </source>
</evidence>
<comment type="pathway">
    <text evidence="8">Protein modification; lipoprotein biosynthesis (N-acyl transfer).</text>
</comment>
<comment type="similarity">
    <text evidence="8">Belongs to the CN hydrolase family. Apolipoprotein N-acyltransferase subfamily.</text>
</comment>
<protein>
    <recommendedName>
        <fullName evidence="8">Apolipoprotein N-acyltransferase</fullName>
        <shortName evidence="8">ALP N-acyltransferase</shortName>
        <ecNumber evidence="8">2.3.1.269</ecNumber>
    </recommendedName>
</protein>
<dbReference type="InterPro" id="IPR045378">
    <property type="entry name" value="LNT_N"/>
</dbReference>
<comment type="caution">
    <text evidence="11">The sequence shown here is derived from an EMBL/GenBank/DDBJ whole genome shotgun (WGS) entry which is preliminary data.</text>
</comment>
<evidence type="ECO:0000256" key="4">
    <source>
        <dbReference type="ARBA" id="ARBA00022692"/>
    </source>
</evidence>
<keyword evidence="12" id="KW-1185">Reference proteome</keyword>
<keyword evidence="7 8" id="KW-0012">Acyltransferase</keyword>
<feature type="transmembrane region" description="Helical" evidence="8">
    <location>
        <begin position="85"/>
        <end position="105"/>
    </location>
</feature>
<dbReference type="RefSeq" id="WP_376769107.1">
    <property type="nucleotide sequence ID" value="NZ_BAAAJD010000037.1"/>
</dbReference>
<name>A0A7W8QUQ6_9ACTN</name>
<keyword evidence="4 8" id="KW-0812">Transmembrane</keyword>
<evidence type="ECO:0000256" key="7">
    <source>
        <dbReference type="ARBA" id="ARBA00023315"/>
    </source>
</evidence>
<dbReference type="SUPFAM" id="SSF56317">
    <property type="entry name" value="Carbon-nitrogen hydrolase"/>
    <property type="match status" value="1"/>
</dbReference>
<dbReference type="NCBIfam" id="TIGR00546">
    <property type="entry name" value="lnt"/>
    <property type="match status" value="1"/>
</dbReference>
<feature type="transmembrane region" description="Helical" evidence="8">
    <location>
        <begin position="141"/>
        <end position="159"/>
    </location>
</feature>
<dbReference type="InterPro" id="IPR004563">
    <property type="entry name" value="Apolipo_AcylTrfase"/>
</dbReference>